<dbReference type="InParanoid" id="A0A0C3DJF9"/>
<dbReference type="GO" id="GO:0042274">
    <property type="term" value="P:ribosomal small subunit biogenesis"/>
    <property type="evidence" value="ECO:0007669"/>
    <property type="project" value="TreeGrafter"/>
</dbReference>
<dbReference type="Pfam" id="PF00163">
    <property type="entry name" value="Ribosomal_S4"/>
    <property type="match status" value="1"/>
</dbReference>
<dbReference type="AlphaFoldDB" id="A0A0C3DJF9"/>
<reference evidence="13" key="2">
    <citation type="submission" date="2015-01" db="EMBL/GenBank/DDBJ databases">
        <title>Evolutionary Origins and Diversification of the Mycorrhizal Mutualists.</title>
        <authorList>
            <consortium name="DOE Joint Genome Institute"/>
            <consortium name="Mycorrhizal Genomics Consortium"/>
            <person name="Kohler A."/>
            <person name="Kuo A."/>
            <person name="Nagy L.G."/>
            <person name="Floudas D."/>
            <person name="Copeland A."/>
            <person name="Barry K.W."/>
            <person name="Cichocki N."/>
            <person name="Veneault-Fourrey C."/>
            <person name="LaButti K."/>
            <person name="Lindquist E.A."/>
            <person name="Lipzen A."/>
            <person name="Lundell T."/>
            <person name="Morin E."/>
            <person name="Murat C."/>
            <person name="Riley R."/>
            <person name="Ohm R."/>
            <person name="Sun H."/>
            <person name="Tunlid A."/>
            <person name="Henrissat B."/>
            <person name="Grigoriev I.V."/>
            <person name="Hibbett D.S."/>
            <person name="Martin F."/>
        </authorList>
    </citation>
    <scope>NUCLEOTIDE SEQUENCE [LARGE SCALE GENOMIC DNA]</scope>
    <source>
        <strain evidence="13">Foug A</strain>
    </source>
</reference>
<dbReference type="GO" id="GO:0034457">
    <property type="term" value="C:Mpp10 complex"/>
    <property type="evidence" value="ECO:0007669"/>
    <property type="project" value="TreeGrafter"/>
</dbReference>
<evidence type="ECO:0000256" key="3">
    <source>
        <dbReference type="ARBA" id="ARBA00022517"/>
    </source>
</evidence>
<evidence type="ECO:0000256" key="6">
    <source>
        <dbReference type="ARBA" id="ARBA00023242"/>
    </source>
</evidence>
<reference evidence="12 13" key="1">
    <citation type="submission" date="2014-04" db="EMBL/GenBank/DDBJ databases">
        <authorList>
            <consortium name="DOE Joint Genome Institute"/>
            <person name="Kuo A."/>
            <person name="Kohler A."/>
            <person name="Nagy L.G."/>
            <person name="Floudas D."/>
            <person name="Copeland A."/>
            <person name="Barry K.W."/>
            <person name="Cichocki N."/>
            <person name="Veneault-Fourrey C."/>
            <person name="LaButti K."/>
            <person name="Lindquist E.A."/>
            <person name="Lipzen A."/>
            <person name="Lundell T."/>
            <person name="Morin E."/>
            <person name="Murat C."/>
            <person name="Sun H."/>
            <person name="Tunlid A."/>
            <person name="Henrissat B."/>
            <person name="Grigoriev I.V."/>
            <person name="Hibbett D.S."/>
            <person name="Martin F."/>
            <person name="Nordberg H.P."/>
            <person name="Cantor M.N."/>
            <person name="Hua S.X."/>
        </authorList>
    </citation>
    <scope>NUCLEOTIDE SEQUENCE [LARGE SCALE GENOMIC DNA]</scope>
    <source>
        <strain evidence="12 13">Foug A</strain>
    </source>
</reference>
<dbReference type="PROSITE" id="PS50889">
    <property type="entry name" value="S4"/>
    <property type="match status" value="1"/>
</dbReference>
<dbReference type="Gene3D" id="3.10.290.10">
    <property type="entry name" value="RNA-binding S4 domain"/>
    <property type="match status" value="1"/>
</dbReference>
<evidence type="ECO:0000313" key="13">
    <source>
        <dbReference type="Proteomes" id="UP000053989"/>
    </source>
</evidence>
<protein>
    <recommendedName>
        <fullName evidence="8">U3 small nucleolar ribonucleoprotein protein IMP3</fullName>
    </recommendedName>
    <alternativeName>
        <fullName evidence="9">U3 small nucleolar ribonucleoprotein protein imp3</fullName>
    </alternativeName>
</protein>
<accession>A0A0C3DJF9</accession>
<dbReference type="GO" id="GO:0006364">
    <property type="term" value="P:rRNA processing"/>
    <property type="evidence" value="ECO:0007669"/>
    <property type="project" value="TreeGrafter"/>
</dbReference>
<dbReference type="Pfam" id="PF01479">
    <property type="entry name" value="S4"/>
    <property type="match status" value="1"/>
</dbReference>
<evidence type="ECO:0000259" key="11">
    <source>
        <dbReference type="SMART" id="SM01390"/>
    </source>
</evidence>
<gene>
    <name evidence="12" type="ORF">SCLCIDRAFT_1216553</name>
</gene>
<evidence type="ECO:0000256" key="7">
    <source>
        <dbReference type="ARBA" id="ARBA00023274"/>
    </source>
</evidence>
<dbReference type="SMART" id="SM01390">
    <property type="entry name" value="Ribosomal_S4"/>
    <property type="match status" value="1"/>
</dbReference>
<dbReference type="InterPro" id="IPR002942">
    <property type="entry name" value="S4_RNA-bd"/>
</dbReference>
<evidence type="ECO:0000256" key="10">
    <source>
        <dbReference type="PROSITE-ProRule" id="PRU00182"/>
    </source>
</evidence>
<dbReference type="GO" id="GO:0032040">
    <property type="term" value="C:small-subunit processome"/>
    <property type="evidence" value="ECO:0007669"/>
    <property type="project" value="TreeGrafter"/>
</dbReference>
<dbReference type="GO" id="GO:0030515">
    <property type="term" value="F:snoRNA binding"/>
    <property type="evidence" value="ECO:0007669"/>
    <property type="project" value="TreeGrafter"/>
</dbReference>
<comment type="similarity">
    <text evidence="2">Belongs to the universal ribosomal protein uS4 family.</text>
</comment>
<comment type="subcellular location">
    <subcellularLocation>
        <location evidence="1">Nucleus</location>
        <location evidence="1">Nucleolus</location>
    </subcellularLocation>
</comment>
<dbReference type="SUPFAM" id="SSF55174">
    <property type="entry name" value="Alpha-L RNA-binding motif"/>
    <property type="match status" value="1"/>
</dbReference>
<dbReference type="InterPro" id="IPR036986">
    <property type="entry name" value="S4_RNA-bd_sf"/>
</dbReference>
<keyword evidence="13" id="KW-1185">Reference proteome</keyword>
<keyword evidence="7" id="KW-0687">Ribonucleoprotein</keyword>
<name>A0A0C3DJF9_9AGAM</name>
<dbReference type="PANTHER" id="PTHR11831:SF1">
    <property type="entry name" value="U3 SMALL NUCLEOLAR RIBONUCLEOPROTEIN PROTEIN IMP3"/>
    <property type="match status" value="1"/>
</dbReference>
<dbReference type="FunFam" id="3.10.290.10:FF:000006">
    <property type="entry name" value="U3 small nucleolar ribonucleoprotein IMP3"/>
    <property type="match status" value="1"/>
</dbReference>
<feature type="domain" description="Small ribosomal subunit protein uS4 N-terminal" evidence="11">
    <location>
        <begin position="4"/>
        <end position="108"/>
    </location>
</feature>
<evidence type="ECO:0000256" key="9">
    <source>
        <dbReference type="ARBA" id="ARBA00072223"/>
    </source>
</evidence>
<evidence type="ECO:0000256" key="8">
    <source>
        <dbReference type="ARBA" id="ARBA00069727"/>
    </source>
</evidence>
<dbReference type="STRING" id="1036808.A0A0C3DJF9"/>
<dbReference type="InterPro" id="IPR022801">
    <property type="entry name" value="Ribosomal_uS4"/>
</dbReference>
<evidence type="ECO:0000256" key="4">
    <source>
        <dbReference type="ARBA" id="ARBA00022730"/>
    </source>
</evidence>
<dbReference type="OrthoDB" id="10248812at2759"/>
<dbReference type="GO" id="GO:0019843">
    <property type="term" value="F:rRNA binding"/>
    <property type="evidence" value="ECO:0007669"/>
    <property type="project" value="UniProtKB-KW"/>
</dbReference>
<dbReference type="EMBL" id="KN822058">
    <property type="protein sequence ID" value="KIM60835.1"/>
    <property type="molecule type" value="Genomic_DNA"/>
</dbReference>
<sequence>MVRQLKYHEKKLLKKVDFLNWKQDANVREIKVMRRYHIQHRDDYHKYNKLCGTLRSFAHRLSMLPAQDPFRATMEGQLLSKLYDMGVLNSQAKLSDLENKLTVSAFCRRRLAVFVCMSKMSETVSAATKFIEQGHIRVGPDTITDPAFLITRHMEDFVTWVDTSKIKRTIMSYNDELDDYDLL</sequence>
<keyword evidence="4" id="KW-0699">rRNA-binding</keyword>
<dbReference type="CDD" id="cd00165">
    <property type="entry name" value="S4"/>
    <property type="match status" value="1"/>
</dbReference>
<keyword evidence="6" id="KW-0539">Nucleus</keyword>
<dbReference type="InterPro" id="IPR001912">
    <property type="entry name" value="Ribosomal_uS4_N"/>
</dbReference>
<evidence type="ECO:0000256" key="5">
    <source>
        <dbReference type="ARBA" id="ARBA00022884"/>
    </source>
</evidence>
<organism evidence="12 13">
    <name type="scientific">Scleroderma citrinum Foug A</name>
    <dbReference type="NCBI Taxonomy" id="1036808"/>
    <lineage>
        <taxon>Eukaryota</taxon>
        <taxon>Fungi</taxon>
        <taxon>Dikarya</taxon>
        <taxon>Basidiomycota</taxon>
        <taxon>Agaricomycotina</taxon>
        <taxon>Agaricomycetes</taxon>
        <taxon>Agaricomycetidae</taxon>
        <taxon>Boletales</taxon>
        <taxon>Sclerodermatineae</taxon>
        <taxon>Sclerodermataceae</taxon>
        <taxon>Scleroderma</taxon>
    </lineage>
</organism>
<evidence type="ECO:0000313" key="12">
    <source>
        <dbReference type="EMBL" id="KIM60835.1"/>
    </source>
</evidence>
<dbReference type="FunCoup" id="A0A0C3DJF9">
    <property type="interactions" value="203"/>
</dbReference>
<keyword evidence="5 10" id="KW-0694">RNA-binding</keyword>
<evidence type="ECO:0000256" key="2">
    <source>
        <dbReference type="ARBA" id="ARBA00007465"/>
    </source>
</evidence>
<dbReference type="Proteomes" id="UP000053989">
    <property type="component" value="Unassembled WGS sequence"/>
</dbReference>
<dbReference type="PANTHER" id="PTHR11831">
    <property type="entry name" value="30S 40S RIBOSOMAL PROTEIN"/>
    <property type="match status" value="1"/>
</dbReference>
<evidence type="ECO:0000256" key="1">
    <source>
        <dbReference type="ARBA" id="ARBA00004604"/>
    </source>
</evidence>
<keyword evidence="3" id="KW-0690">Ribosome biogenesis</keyword>
<dbReference type="HOGENOM" id="CLU_097281_0_0_1"/>
<proteinExistence type="inferred from homology"/>